<gene>
    <name evidence="4" type="primary">LOC117679838</name>
</gene>
<keyword evidence="3" id="KW-1185">Reference proteome</keyword>
<keyword evidence="2" id="KW-0472">Membrane</keyword>
<dbReference type="RefSeq" id="XP_060540446.1">
    <property type="nucleotide sequence ID" value="XM_060684463.1"/>
</dbReference>
<feature type="coiled-coil region" evidence="1">
    <location>
        <begin position="38"/>
        <end position="109"/>
    </location>
</feature>
<keyword evidence="2" id="KW-1133">Transmembrane helix</keyword>
<proteinExistence type="predicted"/>
<evidence type="ECO:0000256" key="1">
    <source>
        <dbReference type="SAM" id="Coils"/>
    </source>
</evidence>
<protein>
    <submittedName>
        <fullName evidence="4">Uncharacterized protein LOC117679838 isoform X1</fullName>
    </submittedName>
</protein>
<evidence type="ECO:0000313" key="4">
    <source>
        <dbReference type="RefSeq" id="XP_060540446.1"/>
    </source>
</evidence>
<evidence type="ECO:0000313" key="3">
    <source>
        <dbReference type="Proteomes" id="UP001652622"/>
    </source>
</evidence>
<feature type="coiled-coil region" evidence="1">
    <location>
        <begin position="149"/>
        <end position="190"/>
    </location>
</feature>
<keyword evidence="1" id="KW-0175">Coiled coil</keyword>
<dbReference type="GeneID" id="117679838"/>
<evidence type="ECO:0000256" key="2">
    <source>
        <dbReference type="SAM" id="Phobius"/>
    </source>
</evidence>
<dbReference type="Proteomes" id="UP001652622">
    <property type="component" value="Unplaced"/>
</dbReference>
<organism evidence="3 4">
    <name type="scientific">Pantherophis guttatus</name>
    <name type="common">Corn snake</name>
    <name type="synonym">Elaphe guttata</name>
    <dbReference type="NCBI Taxonomy" id="94885"/>
    <lineage>
        <taxon>Eukaryota</taxon>
        <taxon>Metazoa</taxon>
        <taxon>Chordata</taxon>
        <taxon>Craniata</taxon>
        <taxon>Vertebrata</taxon>
        <taxon>Euteleostomi</taxon>
        <taxon>Lepidosauria</taxon>
        <taxon>Squamata</taxon>
        <taxon>Bifurcata</taxon>
        <taxon>Unidentata</taxon>
        <taxon>Episquamata</taxon>
        <taxon>Toxicofera</taxon>
        <taxon>Serpentes</taxon>
        <taxon>Colubroidea</taxon>
        <taxon>Colubridae</taxon>
        <taxon>Colubrinae</taxon>
        <taxon>Pantherophis</taxon>
    </lineage>
</organism>
<accession>A0ABM3YWE1</accession>
<reference evidence="4" key="1">
    <citation type="submission" date="2025-08" db="UniProtKB">
        <authorList>
            <consortium name="RefSeq"/>
        </authorList>
    </citation>
    <scope>IDENTIFICATION</scope>
    <source>
        <tissue evidence="4">Blood</tissue>
    </source>
</reference>
<sequence>MLGCLAEAISLVGIDEPLQRTVPETDHFHPKTMMKTAASLLRDSRESLKKEIRNLRVKVSNLEAENPEIIKNTIMNEQKRSPEGQISCLAKEEKEFQEMFRELDDTKATLEIQNQTLSQTNQMLHSKIQKVSNNLIRFQASKVSRDQDILRMKEEVEKIVADVQRVEAKIETARRRYEERKKQSAELERMMVELEGICKAQDKEILFLEDRLGQPLQNTLFSVLSGGAWVLVALMVGLGFSNLVPFLINSYCLRTDR</sequence>
<name>A0ABM3YWE1_PANGU</name>
<keyword evidence="2" id="KW-0812">Transmembrane</keyword>
<feature type="transmembrane region" description="Helical" evidence="2">
    <location>
        <begin position="226"/>
        <end position="248"/>
    </location>
</feature>